<dbReference type="InterPro" id="IPR049939">
    <property type="entry name" value="NifE-like"/>
</dbReference>
<dbReference type="PANTHER" id="PTHR42956:SF1">
    <property type="entry name" value="NITROGENASE IRON-MOLYBDENUM COFACTOR BIOSYNTHESIS PROTEIN NIFE"/>
    <property type="match status" value="1"/>
</dbReference>
<proteinExistence type="predicted"/>
<organism evidence="2 3">
    <name type="scientific">Methanothrix harundinacea</name>
    <dbReference type="NCBI Taxonomy" id="301375"/>
    <lineage>
        <taxon>Archaea</taxon>
        <taxon>Methanobacteriati</taxon>
        <taxon>Methanobacteriota</taxon>
        <taxon>Stenosarchaea group</taxon>
        <taxon>Methanomicrobia</taxon>
        <taxon>Methanotrichales</taxon>
        <taxon>Methanotrichaceae</taxon>
        <taxon>Methanothrix</taxon>
    </lineage>
</organism>
<accession>A0A101FRY2</accession>
<name>A0A101FRY2_9EURY</name>
<dbReference type="SMR" id="A0A101FRY2"/>
<dbReference type="SUPFAM" id="SSF53807">
    <property type="entry name" value="Helical backbone' metal receptor"/>
    <property type="match status" value="1"/>
</dbReference>
<sequence>MEQKYGLPWRKVSFFGLEGMEEALLTTATFFRNRLMLDRAKEIIRQEKKKIFGPLIFYKRRLQGKTAAIYMGGAAKALALIKTFKLLGMETVLVGTQSGKRDDYAQLMAFSCGADHSFFIPSLLLVIEGFNRIVFKGTLRPLCFALGMQVYLSRLKCAK</sequence>
<dbReference type="Pfam" id="PF00148">
    <property type="entry name" value="Oxidored_nitro"/>
    <property type="match status" value="1"/>
</dbReference>
<dbReference type="InterPro" id="IPR000510">
    <property type="entry name" value="Nase/OxRdtase_comp1"/>
</dbReference>
<evidence type="ECO:0000313" key="3">
    <source>
        <dbReference type="Proteomes" id="UP000057043"/>
    </source>
</evidence>
<dbReference type="EMBL" id="LGFT01000081">
    <property type="protein sequence ID" value="KUK43372.1"/>
    <property type="molecule type" value="Genomic_DNA"/>
</dbReference>
<dbReference type="AlphaFoldDB" id="A0A101FRY2"/>
<dbReference type="Gene3D" id="3.40.50.12380">
    <property type="entry name" value="Nitrogenase MoFe cofactor biosynthesis protein NifE, C-terminal"/>
    <property type="match status" value="1"/>
</dbReference>
<evidence type="ECO:0000313" key="2">
    <source>
        <dbReference type="EMBL" id="KUK43372.1"/>
    </source>
</evidence>
<protein>
    <submittedName>
        <fullName evidence="2">Nitrogenase MoFe cofactor biosynthesis protein</fullName>
    </submittedName>
</protein>
<dbReference type="GO" id="GO:0016491">
    <property type="term" value="F:oxidoreductase activity"/>
    <property type="evidence" value="ECO:0007669"/>
    <property type="project" value="InterPro"/>
</dbReference>
<dbReference type="Proteomes" id="UP000057043">
    <property type="component" value="Unassembled WGS sequence"/>
</dbReference>
<dbReference type="PANTHER" id="PTHR42956">
    <property type="entry name" value="NITROGENASE IRON-MOLYBDENUM COFACTOR BIOSYNTHESIS PROTEIN NIFE"/>
    <property type="match status" value="1"/>
</dbReference>
<reference evidence="2 3" key="1">
    <citation type="journal article" date="2015" name="MBio">
        <title>Genome-Resolved Metagenomic Analysis Reveals Roles for Candidate Phyla and Other Microbial Community Members in Biogeochemical Transformations in Oil Reservoirs.</title>
        <authorList>
            <person name="Hu P."/>
            <person name="Tom L."/>
            <person name="Singh A."/>
            <person name="Thomas B.C."/>
            <person name="Baker B.J."/>
            <person name="Piceno Y.M."/>
            <person name="Andersen G.L."/>
            <person name="Banfield J.F."/>
        </authorList>
    </citation>
    <scope>NUCLEOTIDE SEQUENCE [LARGE SCALE GENOMIC DNA]</scope>
    <source>
        <strain evidence="2">57_489</strain>
    </source>
</reference>
<feature type="domain" description="Nitrogenase/oxidoreductase component 1" evidence="1">
    <location>
        <begin position="1"/>
        <end position="109"/>
    </location>
</feature>
<gene>
    <name evidence="2" type="ORF">XD72_2257</name>
</gene>
<dbReference type="PATRIC" id="fig|301375.7.peg.1124"/>
<comment type="caution">
    <text evidence="2">The sequence shown here is derived from an EMBL/GenBank/DDBJ whole genome shotgun (WGS) entry which is preliminary data.</text>
</comment>
<evidence type="ECO:0000259" key="1">
    <source>
        <dbReference type="Pfam" id="PF00148"/>
    </source>
</evidence>